<name>A0ABP9VFH0_9DEIO</name>
<organism evidence="2 3">
    <name type="scientific">Deinococcus xinjiangensis</name>
    <dbReference type="NCBI Taxonomy" id="457454"/>
    <lineage>
        <taxon>Bacteria</taxon>
        <taxon>Thermotogati</taxon>
        <taxon>Deinococcota</taxon>
        <taxon>Deinococci</taxon>
        <taxon>Deinococcales</taxon>
        <taxon>Deinococcaceae</taxon>
        <taxon>Deinococcus</taxon>
    </lineage>
</organism>
<accession>A0ABP9VFH0</accession>
<dbReference type="Pfam" id="PF08906">
    <property type="entry name" value="T6SS_Tdi1_C"/>
    <property type="match status" value="1"/>
</dbReference>
<dbReference type="InterPro" id="IPR015002">
    <property type="entry name" value="T6SS_Tdi1_C"/>
</dbReference>
<evidence type="ECO:0000313" key="2">
    <source>
        <dbReference type="EMBL" id="GAA5503968.1"/>
    </source>
</evidence>
<reference evidence="2 3" key="1">
    <citation type="submission" date="2024-02" db="EMBL/GenBank/DDBJ databases">
        <title>Deinococcus xinjiangensis NBRC 107630.</title>
        <authorList>
            <person name="Ichikawa N."/>
            <person name="Katano-Makiyama Y."/>
            <person name="Hidaka K."/>
        </authorList>
    </citation>
    <scope>NUCLEOTIDE SEQUENCE [LARGE SCALE GENOMIC DNA]</scope>
    <source>
        <strain evidence="2 3">NBRC 107630</strain>
    </source>
</reference>
<evidence type="ECO:0000259" key="1">
    <source>
        <dbReference type="Pfam" id="PF08906"/>
    </source>
</evidence>
<comment type="caution">
    <text evidence="2">The sequence shown here is derived from an EMBL/GenBank/DDBJ whole genome shotgun (WGS) entry which is preliminary data.</text>
</comment>
<gene>
    <name evidence="2" type="ORF">Dxin01_03736</name>
</gene>
<evidence type="ECO:0000313" key="3">
    <source>
        <dbReference type="Proteomes" id="UP001458946"/>
    </source>
</evidence>
<protein>
    <recommendedName>
        <fullName evidence="1">T6SS immunity protein Tdi1 C-terminal domain-containing protein</fullName>
    </recommendedName>
</protein>
<sequence>MGNLDTLPAQILNILDSGPAHKQHLAALKKFGPINSSQMYGYVPVLALGGEGSLNETQIVQMHEYLLMTAEIATEAVRNGWNPLGLPDL</sequence>
<proteinExistence type="predicted"/>
<dbReference type="EMBL" id="BAABRN010000078">
    <property type="protein sequence ID" value="GAA5503968.1"/>
    <property type="molecule type" value="Genomic_DNA"/>
</dbReference>
<dbReference type="Proteomes" id="UP001458946">
    <property type="component" value="Unassembled WGS sequence"/>
</dbReference>
<feature type="domain" description="T6SS immunity protein Tdi1 C-terminal" evidence="1">
    <location>
        <begin position="26"/>
        <end position="72"/>
    </location>
</feature>
<keyword evidence="3" id="KW-1185">Reference proteome</keyword>